<evidence type="ECO:0000256" key="9">
    <source>
        <dbReference type="ARBA" id="ARBA00023136"/>
    </source>
</evidence>
<keyword evidence="7 10" id="KW-0283">Flagellar rotation</keyword>
<comment type="subcellular location">
    <subcellularLocation>
        <location evidence="2">Cell membrane</location>
        <topology evidence="2">Single-pass membrane protein</topology>
    </subcellularLocation>
</comment>
<sequence length="181" mass="20248">MAEENKPGPVSNSSSKNPLLTILMIVNIVAMGTVAFFQWKFMEMEAKRPDLTQLLKEKDAPAATADGEAAGEQKPTEVVKKENLLPLDSFTVNLAQGEGPRRYVRLDAVLKMSDDAKAPEFEARKPQIRDTIISILNTKRADDLLKKEGKSYLKEEIKASINSFLVDGRVEDIYYISFQIN</sequence>
<evidence type="ECO:0000256" key="7">
    <source>
        <dbReference type="ARBA" id="ARBA00022779"/>
    </source>
</evidence>
<name>A0AAX4HN28_9BACT</name>
<keyword evidence="8 10" id="KW-1133">Transmembrane helix</keyword>
<keyword evidence="6 10" id="KW-0812">Transmembrane</keyword>
<dbReference type="Proteomes" id="UP001324634">
    <property type="component" value="Chromosome"/>
</dbReference>
<dbReference type="KEGG" id="psti:SOO65_18585"/>
<protein>
    <recommendedName>
        <fullName evidence="10">Flagellar protein FliL</fullName>
    </recommendedName>
</protein>
<evidence type="ECO:0000256" key="2">
    <source>
        <dbReference type="ARBA" id="ARBA00004162"/>
    </source>
</evidence>
<keyword evidence="11" id="KW-0282">Flagellum</keyword>
<gene>
    <name evidence="11" type="ORF">SOO65_18585</name>
</gene>
<evidence type="ECO:0000256" key="5">
    <source>
        <dbReference type="ARBA" id="ARBA00022500"/>
    </source>
</evidence>
<dbReference type="Pfam" id="PF03748">
    <property type="entry name" value="FliL"/>
    <property type="match status" value="1"/>
</dbReference>
<keyword evidence="11" id="KW-0966">Cell projection</keyword>
<keyword evidence="11" id="KW-0969">Cilium</keyword>
<dbReference type="AlphaFoldDB" id="A0AAX4HN28"/>
<dbReference type="GO" id="GO:0009425">
    <property type="term" value="C:bacterial-type flagellum basal body"/>
    <property type="evidence" value="ECO:0007669"/>
    <property type="project" value="InterPro"/>
</dbReference>
<reference evidence="11 12" key="1">
    <citation type="submission" date="2023-11" db="EMBL/GenBank/DDBJ databases">
        <title>Peredibacter starrii A3.12.</title>
        <authorList>
            <person name="Mitchell R.J."/>
        </authorList>
    </citation>
    <scope>NUCLEOTIDE SEQUENCE [LARGE SCALE GENOMIC DNA]</scope>
    <source>
        <strain evidence="11 12">A3.12</strain>
    </source>
</reference>
<dbReference type="GO" id="GO:0005886">
    <property type="term" value="C:plasma membrane"/>
    <property type="evidence" value="ECO:0007669"/>
    <property type="project" value="UniProtKB-SubCell"/>
</dbReference>
<evidence type="ECO:0000313" key="11">
    <source>
        <dbReference type="EMBL" id="WPU64705.1"/>
    </source>
</evidence>
<keyword evidence="12" id="KW-1185">Reference proteome</keyword>
<proteinExistence type="inferred from homology"/>
<dbReference type="InterPro" id="IPR005503">
    <property type="entry name" value="FliL"/>
</dbReference>
<dbReference type="RefSeq" id="WP_321393992.1">
    <property type="nucleotide sequence ID" value="NZ_CP139487.1"/>
</dbReference>
<feature type="transmembrane region" description="Helical" evidence="10">
    <location>
        <begin position="20"/>
        <end position="39"/>
    </location>
</feature>
<evidence type="ECO:0000256" key="6">
    <source>
        <dbReference type="ARBA" id="ARBA00022692"/>
    </source>
</evidence>
<accession>A0AAX4HN28</accession>
<keyword evidence="4 10" id="KW-1003">Cell membrane</keyword>
<dbReference type="GO" id="GO:0071978">
    <property type="term" value="P:bacterial-type flagellum-dependent swarming motility"/>
    <property type="evidence" value="ECO:0007669"/>
    <property type="project" value="TreeGrafter"/>
</dbReference>
<evidence type="ECO:0000313" key="12">
    <source>
        <dbReference type="Proteomes" id="UP001324634"/>
    </source>
</evidence>
<dbReference type="PANTHER" id="PTHR35091:SF2">
    <property type="entry name" value="FLAGELLAR PROTEIN FLIL"/>
    <property type="match status" value="1"/>
</dbReference>
<dbReference type="EMBL" id="CP139487">
    <property type="protein sequence ID" value="WPU64705.1"/>
    <property type="molecule type" value="Genomic_DNA"/>
</dbReference>
<evidence type="ECO:0000256" key="8">
    <source>
        <dbReference type="ARBA" id="ARBA00022989"/>
    </source>
</evidence>
<organism evidence="11 12">
    <name type="scientific">Peredibacter starrii</name>
    <dbReference type="NCBI Taxonomy" id="28202"/>
    <lineage>
        <taxon>Bacteria</taxon>
        <taxon>Pseudomonadati</taxon>
        <taxon>Bdellovibrionota</taxon>
        <taxon>Bacteriovoracia</taxon>
        <taxon>Bacteriovoracales</taxon>
        <taxon>Bacteriovoracaceae</taxon>
        <taxon>Peredibacter</taxon>
    </lineage>
</organism>
<evidence type="ECO:0000256" key="4">
    <source>
        <dbReference type="ARBA" id="ARBA00022475"/>
    </source>
</evidence>
<keyword evidence="9 10" id="KW-0472">Membrane</keyword>
<dbReference type="GO" id="GO:0006935">
    <property type="term" value="P:chemotaxis"/>
    <property type="evidence" value="ECO:0007669"/>
    <property type="project" value="UniProtKB-KW"/>
</dbReference>
<comment type="similarity">
    <text evidence="3 10">Belongs to the FliL family.</text>
</comment>
<comment type="function">
    <text evidence="1 10">Controls the rotational direction of flagella during chemotaxis.</text>
</comment>
<keyword evidence="5 10" id="KW-0145">Chemotaxis</keyword>
<evidence type="ECO:0000256" key="3">
    <source>
        <dbReference type="ARBA" id="ARBA00008281"/>
    </source>
</evidence>
<evidence type="ECO:0000256" key="10">
    <source>
        <dbReference type="RuleBase" id="RU364125"/>
    </source>
</evidence>
<dbReference type="PANTHER" id="PTHR35091">
    <property type="entry name" value="FLAGELLAR PROTEIN FLIL"/>
    <property type="match status" value="1"/>
</dbReference>
<evidence type="ECO:0000256" key="1">
    <source>
        <dbReference type="ARBA" id="ARBA00002254"/>
    </source>
</evidence>